<dbReference type="RefSeq" id="WP_237382896.1">
    <property type="nucleotide sequence ID" value="NZ_CP071793.1"/>
</dbReference>
<protein>
    <submittedName>
        <fullName evidence="1">Uncharacterized protein</fullName>
    </submittedName>
</protein>
<dbReference type="Proteomes" id="UP000663929">
    <property type="component" value="Chromosome"/>
</dbReference>
<reference evidence="1" key="1">
    <citation type="submission" date="2021-03" db="EMBL/GenBank/DDBJ databases">
        <title>Acanthopleuribacteraceae sp. M133.</title>
        <authorList>
            <person name="Wang G."/>
        </authorList>
    </citation>
    <scope>NUCLEOTIDE SEQUENCE</scope>
    <source>
        <strain evidence="1">M133</strain>
    </source>
</reference>
<dbReference type="KEGG" id="scor:J3U87_09990"/>
<dbReference type="EMBL" id="CP071793">
    <property type="protein sequence ID" value="QTD52795.1"/>
    <property type="molecule type" value="Genomic_DNA"/>
</dbReference>
<organism evidence="1 2">
    <name type="scientific">Sulfidibacter corallicola</name>
    <dbReference type="NCBI Taxonomy" id="2818388"/>
    <lineage>
        <taxon>Bacteria</taxon>
        <taxon>Pseudomonadati</taxon>
        <taxon>Acidobacteriota</taxon>
        <taxon>Holophagae</taxon>
        <taxon>Acanthopleuribacterales</taxon>
        <taxon>Acanthopleuribacteraceae</taxon>
        <taxon>Sulfidibacter</taxon>
    </lineage>
</organism>
<dbReference type="Pfam" id="PF19458">
    <property type="entry name" value="DUF5995"/>
    <property type="match status" value="1"/>
</dbReference>
<keyword evidence="2" id="KW-1185">Reference proteome</keyword>
<evidence type="ECO:0000313" key="1">
    <source>
        <dbReference type="EMBL" id="QTD52795.1"/>
    </source>
</evidence>
<dbReference type="AlphaFoldDB" id="A0A8A4U235"/>
<name>A0A8A4U235_SULCO</name>
<gene>
    <name evidence="1" type="ORF">J3U87_09990</name>
</gene>
<dbReference type="InterPro" id="IPR046037">
    <property type="entry name" value="DUF5995"/>
</dbReference>
<accession>A0A8A4U235</accession>
<evidence type="ECO:0000313" key="2">
    <source>
        <dbReference type="Proteomes" id="UP000663929"/>
    </source>
</evidence>
<sequence>MRARNVAEVLEQLEKIVLHTKETASPLGYFAATYRQVTLKIQEGIVSGSFEDGPRMDRFAAAVTGRFLEAYASWRQREPMARSWRVAFAAAGDDAPKSTILQHLLLGMNAHINLDLGVTVADVFSGAAVEAFQGDFGALNDILEGTVGALQSVLGKASPLLDVLDRVGGRSDEVMIDFSMREARAMAWHVAQLLDALSPNHRDSVVRMQDKLVAQIGARIARPGGLIGKTAEVIALSESFPIAEVIDAIDTFSS</sequence>
<proteinExistence type="predicted"/>